<organism evidence="1 2">
    <name type="scientific">Parablautia intestinalis</name>
    <dbReference type="NCBI Taxonomy" id="2320100"/>
    <lineage>
        <taxon>Bacteria</taxon>
        <taxon>Bacillati</taxon>
        <taxon>Bacillota</taxon>
        <taxon>Clostridia</taxon>
        <taxon>Lachnospirales</taxon>
        <taxon>Lachnospiraceae</taxon>
        <taxon>Parablautia</taxon>
    </lineage>
</organism>
<evidence type="ECO:0000313" key="2">
    <source>
        <dbReference type="Proteomes" id="UP000280696"/>
    </source>
</evidence>
<dbReference type="AlphaFoldDB" id="A0A3A9AFM2"/>
<dbReference type="InterPro" id="IPR011990">
    <property type="entry name" value="TPR-like_helical_dom_sf"/>
</dbReference>
<comment type="caution">
    <text evidence="1">The sequence shown here is derived from an EMBL/GenBank/DDBJ whole genome shotgun (WGS) entry which is preliminary data.</text>
</comment>
<dbReference type="RefSeq" id="WP_120471165.1">
    <property type="nucleotide sequence ID" value="NZ_RAYQ01000016.1"/>
</dbReference>
<sequence>MVINMNEKEIKRKKTAAKAARARRKSRRKRAVMAGRIAAALFLAAVIGGGGTFIYHSMPEMKIARRLEAADEYVETKDYEEAIASCEEALQIDSNSVKAYRAMAGVYLTKEDREAAEQVLYRGWETTQDESLLQEYCVHLLNDAVADINAGNCTLQTLERCVLALEQDPANSDSYALLDACYERLFEGGETDLFCSELEDGEGSGFDKYLELMSRMLAVYQANPVEELRGEIIKFMVPHNDVVWLETERMQDYLNLFLQAAAIGDDGKTADLAACLEKAVWARDTFAEAFRIFESGEFEPVKDFMQSEVYISIRDQFIAGTMEYWDGKTYIPVSRERIKLIRTDDRWKFSFADFDEYEKARGVIKVWGAKQEDAGVQRICISYEPAPLNSQEYPHYNYEFVYLYSNVKINGVDVPQMNYRFETRITTEEGTVSELIGDWGGEHEWSMEY</sequence>
<dbReference type="OrthoDB" id="2004010at2"/>
<dbReference type="EMBL" id="RAYQ01000016">
    <property type="protein sequence ID" value="RKI90187.1"/>
    <property type="molecule type" value="Genomic_DNA"/>
</dbReference>
<evidence type="ECO:0000313" key="1">
    <source>
        <dbReference type="EMBL" id="RKI90187.1"/>
    </source>
</evidence>
<dbReference type="SUPFAM" id="SSF48452">
    <property type="entry name" value="TPR-like"/>
    <property type="match status" value="1"/>
</dbReference>
<gene>
    <name evidence="1" type="ORF">D7V94_15100</name>
</gene>
<name>A0A3A9AFM2_9FIRM</name>
<proteinExistence type="predicted"/>
<reference evidence="1 2" key="1">
    <citation type="submission" date="2018-09" db="EMBL/GenBank/DDBJ databases">
        <title>Murine metabolic-syndrome-specific gut microbial biobank.</title>
        <authorList>
            <person name="Liu C."/>
        </authorList>
    </citation>
    <scope>NUCLEOTIDE SEQUENCE [LARGE SCALE GENOMIC DNA]</scope>
    <source>
        <strain evidence="1 2">0.1xD8-82</strain>
    </source>
</reference>
<dbReference type="Pfam" id="PF14559">
    <property type="entry name" value="TPR_19"/>
    <property type="match status" value="1"/>
</dbReference>
<accession>A0A3A9AFM2</accession>
<protein>
    <submittedName>
        <fullName evidence="1">Tetratricopeptide repeat protein</fullName>
    </submittedName>
</protein>
<keyword evidence="2" id="KW-1185">Reference proteome</keyword>
<dbReference type="Gene3D" id="1.25.40.10">
    <property type="entry name" value="Tetratricopeptide repeat domain"/>
    <property type="match status" value="1"/>
</dbReference>
<dbReference type="Proteomes" id="UP000280696">
    <property type="component" value="Unassembled WGS sequence"/>
</dbReference>